<dbReference type="Proteomes" id="UP000001542">
    <property type="component" value="Unassembled WGS sequence"/>
</dbReference>
<dbReference type="AlphaFoldDB" id="A2FLC8"/>
<dbReference type="InParanoid" id="A2FLC8"/>
<proteinExistence type="predicted"/>
<sequence>MKKHVLTTNSSQDNIEFVNKILGKEFYSSFKNNALDKTLYYEYINDVNPHRNSNDIAYLFDLIPGFVKYHSISDEMPIKFNNSNIQWLLYLHPEVKLFIENAQAIELDATFPLDDYIAIYPHIIYGNMGFPLGVFIGPSESAKSYQLIYDTLKTIVDESIIKKIPFINDFGKGLESFTSFNHLIVYYCLRHYLNRLGQAPGFVQLRVQLFLRGI</sequence>
<dbReference type="VEuPathDB" id="TrichDB:TVAGG3_0357330"/>
<keyword evidence="2" id="KW-1185">Reference proteome</keyword>
<gene>
    <name evidence="1" type="ORF">TVAG_057790</name>
</gene>
<accession>A2FLC8</accession>
<dbReference type="EMBL" id="DS113866">
    <property type="protein sequence ID" value="EAX94278.1"/>
    <property type="molecule type" value="Genomic_DNA"/>
</dbReference>
<evidence type="ECO:0008006" key="3">
    <source>
        <dbReference type="Google" id="ProtNLM"/>
    </source>
</evidence>
<reference evidence="1" key="1">
    <citation type="submission" date="2006-10" db="EMBL/GenBank/DDBJ databases">
        <authorList>
            <person name="Amadeo P."/>
            <person name="Zhao Q."/>
            <person name="Wortman J."/>
            <person name="Fraser-Liggett C."/>
            <person name="Carlton J."/>
        </authorList>
    </citation>
    <scope>NUCLEOTIDE SEQUENCE</scope>
    <source>
        <strain evidence="1">G3</strain>
    </source>
</reference>
<protein>
    <recommendedName>
        <fullName evidence="3">MULE transposase domain-containing protein</fullName>
    </recommendedName>
</protein>
<name>A2FLC8_TRIV3</name>
<evidence type="ECO:0000313" key="1">
    <source>
        <dbReference type="EMBL" id="EAX94278.1"/>
    </source>
</evidence>
<reference evidence="1" key="2">
    <citation type="journal article" date="2007" name="Science">
        <title>Draft genome sequence of the sexually transmitted pathogen Trichomonas vaginalis.</title>
        <authorList>
            <person name="Carlton J.M."/>
            <person name="Hirt R.P."/>
            <person name="Silva J.C."/>
            <person name="Delcher A.L."/>
            <person name="Schatz M."/>
            <person name="Zhao Q."/>
            <person name="Wortman J.R."/>
            <person name="Bidwell S.L."/>
            <person name="Alsmark U.C.M."/>
            <person name="Besteiro S."/>
            <person name="Sicheritz-Ponten T."/>
            <person name="Noel C.J."/>
            <person name="Dacks J.B."/>
            <person name="Foster P.G."/>
            <person name="Simillion C."/>
            <person name="Van de Peer Y."/>
            <person name="Miranda-Saavedra D."/>
            <person name="Barton G.J."/>
            <person name="Westrop G.D."/>
            <person name="Mueller S."/>
            <person name="Dessi D."/>
            <person name="Fiori P.L."/>
            <person name="Ren Q."/>
            <person name="Paulsen I."/>
            <person name="Zhang H."/>
            <person name="Bastida-Corcuera F.D."/>
            <person name="Simoes-Barbosa A."/>
            <person name="Brown M.T."/>
            <person name="Hayes R.D."/>
            <person name="Mukherjee M."/>
            <person name="Okumura C.Y."/>
            <person name="Schneider R."/>
            <person name="Smith A.J."/>
            <person name="Vanacova S."/>
            <person name="Villalvazo M."/>
            <person name="Haas B.J."/>
            <person name="Pertea M."/>
            <person name="Feldblyum T.V."/>
            <person name="Utterback T.R."/>
            <person name="Shu C.L."/>
            <person name="Osoegawa K."/>
            <person name="de Jong P.J."/>
            <person name="Hrdy I."/>
            <person name="Horvathova L."/>
            <person name="Zubacova Z."/>
            <person name="Dolezal P."/>
            <person name="Malik S.B."/>
            <person name="Logsdon J.M. Jr."/>
            <person name="Henze K."/>
            <person name="Gupta A."/>
            <person name="Wang C.C."/>
            <person name="Dunne R.L."/>
            <person name="Upcroft J.A."/>
            <person name="Upcroft P."/>
            <person name="White O."/>
            <person name="Salzberg S.L."/>
            <person name="Tang P."/>
            <person name="Chiu C.-H."/>
            <person name="Lee Y.-S."/>
            <person name="Embley T.M."/>
            <person name="Coombs G.H."/>
            <person name="Mottram J.C."/>
            <person name="Tachezy J."/>
            <person name="Fraser-Liggett C.M."/>
            <person name="Johnson P.J."/>
        </authorList>
    </citation>
    <scope>NUCLEOTIDE SEQUENCE [LARGE SCALE GENOMIC DNA]</scope>
    <source>
        <strain evidence="1">G3</strain>
    </source>
</reference>
<dbReference type="VEuPathDB" id="TrichDB:TVAG_057790"/>
<evidence type="ECO:0000313" key="2">
    <source>
        <dbReference type="Proteomes" id="UP000001542"/>
    </source>
</evidence>
<organism evidence="1 2">
    <name type="scientific">Trichomonas vaginalis (strain ATCC PRA-98 / G3)</name>
    <dbReference type="NCBI Taxonomy" id="412133"/>
    <lineage>
        <taxon>Eukaryota</taxon>
        <taxon>Metamonada</taxon>
        <taxon>Parabasalia</taxon>
        <taxon>Trichomonadida</taxon>
        <taxon>Trichomonadidae</taxon>
        <taxon>Trichomonas</taxon>
    </lineage>
</organism>